<feature type="active site" description="Charge relay system" evidence="6">
    <location>
        <position position="99"/>
    </location>
</feature>
<feature type="domain" description="Autotransporter" evidence="8">
    <location>
        <begin position="794"/>
        <end position="1064"/>
    </location>
</feature>
<dbReference type="InterPro" id="IPR005546">
    <property type="entry name" value="Autotransporte_beta"/>
</dbReference>
<dbReference type="SUPFAM" id="SSF103515">
    <property type="entry name" value="Autotransporter"/>
    <property type="match status" value="1"/>
</dbReference>
<dbReference type="PANTHER" id="PTHR43399:SF4">
    <property type="entry name" value="CELL WALL-ASSOCIATED PROTEASE"/>
    <property type="match status" value="1"/>
</dbReference>
<organism evidence="9 12">
    <name type="scientific">Phascolarctobacterium faecium</name>
    <dbReference type="NCBI Taxonomy" id="33025"/>
    <lineage>
        <taxon>Bacteria</taxon>
        <taxon>Bacillati</taxon>
        <taxon>Bacillota</taxon>
        <taxon>Negativicutes</taxon>
        <taxon>Acidaminococcales</taxon>
        <taxon>Acidaminococcaceae</taxon>
        <taxon>Phascolarctobacterium</taxon>
    </lineage>
</organism>
<name>A0A7X2XHJ0_9FIRM</name>
<dbReference type="InterPro" id="IPR022398">
    <property type="entry name" value="Peptidase_S8_His-AS"/>
</dbReference>
<evidence type="ECO:0000256" key="7">
    <source>
        <dbReference type="SAM" id="SignalP"/>
    </source>
</evidence>
<evidence type="ECO:0000256" key="6">
    <source>
        <dbReference type="PROSITE-ProRule" id="PRU01240"/>
    </source>
</evidence>
<dbReference type="OrthoDB" id="1659871at2"/>
<dbReference type="EMBL" id="WNBM01000010">
    <property type="protein sequence ID" value="MTT76632.1"/>
    <property type="molecule type" value="Genomic_DNA"/>
</dbReference>
<accession>A0A7X2XHJ0</accession>
<comment type="caution">
    <text evidence="9">The sequence shown here is derived from an EMBL/GenBank/DDBJ whole genome shotgun (WGS) entry which is preliminary data.</text>
</comment>
<keyword evidence="4 6" id="KW-0378">Hydrolase</keyword>
<dbReference type="GO" id="GO:0004252">
    <property type="term" value="F:serine-type endopeptidase activity"/>
    <property type="evidence" value="ECO:0007669"/>
    <property type="project" value="UniProtKB-UniRule"/>
</dbReference>
<protein>
    <submittedName>
        <fullName evidence="9">S8 family serine peptidase</fullName>
    </submittedName>
</protein>
<evidence type="ECO:0000313" key="11">
    <source>
        <dbReference type="Proteomes" id="UP000443070"/>
    </source>
</evidence>
<dbReference type="InterPro" id="IPR036709">
    <property type="entry name" value="Autotransporte_beta_dom_sf"/>
</dbReference>
<dbReference type="InterPro" id="IPR000209">
    <property type="entry name" value="Peptidase_S8/S53_dom"/>
</dbReference>
<evidence type="ECO:0000313" key="9">
    <source>
        <dbReference type="EMBL" id="MTT76632.1"/>
    </source>
</evidence>
<dbReference type="Proteomes" id="UP000484547">
    <property type="component" value="Unassembled WGS sequence"/>
</dbReference>
<dbReference type="InterPro" id="IPR023828">
    <property type="entry name" value="Peptidase_S8_Ser-AS"/>
</dbReference>
<dbReference type="SUPFAM" id="SSF52743">
    <property type="entry name" value="Subtilisin-like"/>
    <property type="match status" value="1"/>
</dbReference>
<dbReference type="InterPro" id="IPR051048">
    <property type="entry name" value="Peptidase_S8/S53_subtilisin"/>
</dbReference>
<dbReference type="SUPFAM" id="SSF51126">
    <property type="entry name" value="Pectin lyase-like"/>
    <property type="match status" value="1"/>
</dbReference>
<dbReference type="InterPro" id="IPR013425">
    <property type="entry name" value="Autotrns_rpt"/>
</dbReference>
<evidence type="ECO:0000256" key="4">
    <source>
        <dbReference type="ARBA" id="ARBA00022801"/>
    </source>
</evidence>
<sequence>MPWKRSLNSLAMLMLMSSLANAQSADSFKTAEYNEMGYNVLDAVNAASAYAKGYTGKGVVVGVCDDPINLLSPEFDLKQNSEMINVAGAGVYNWENFTHGTHVAGVVAASKNGLGMHGMAFDAEIKGSTAGRIYYSDGSFESRKDLYAYYVQHPEIKVINNSWGTGCYLTNINDKQAYELVRSGVLTPAGNPEWQDYLYSNTIQFREAVANDKLLVWAAGNDGHTMASIENTSPVFDRSLSNNFITVTASDAAALRRNSNGGFDASCNSIAIFSDLAQYREDCVLNAPGVAIASANADFAAAGQTDVTKYGTSQAAPLVTGVGALVQQAFPYLGGKQIGDVLLSTANNQLTAVDGFFINVQDDAGLYKVNVFFPGQKTDTDKALEEAYEKNGELFYGFYGIESAEELKKIKLDVFENVPVEALFGQGVVDAGKAVRGLGAVNVRRLSAGDISDAYTVHGKAEKQALYSVDTQGCDSVWSNDIKEIRAGYIAADPLGSGNGIDLAGADSDVKDLHDRWLYYKTNWLDKAPEDNNRYMVEQYIKDFNKQIADTGLVGLHAGLIKQGEGILNLTGSNTYQGSSIAAEGTLQIDGSVAGDAYSTGSGTITGKGTVNGSLYNDGRVQAGSYGSIENMQVRGGFNGSGTILLNTDGKKYNCLNVDGAAHIDRMEVKAADSAAPGVSGVFITANSIVSGSSTEQEFSGMLDAQIVVYNKDGKLTTFVSNNTGGNSATFAALNNMYFSLDSDRQKQMYRLYALDKTNAAAAFSQIENGMLLDLAHDAMKNGSVMRAVYEQPALARQDGLWMLNNKRWGRIGGINGHGYNLTIGKDFLFDEHGYYGLLFDYGSNTVSGAAGSGEYDSYSLGLYAGNKNKPGSITGFVSYGLQANKGTAYLPVLGQTAESGYDSKTLGIGVEYAYDLDYGKPEELWHVSPYARLNFTHYRQKAFREHGAGVFDRSFGSYSDNYAEGELGLSFDRSEGTGGYGIRLGYKRILAGERQLMEVCFAEDECGPLLPVRSWGEGRNHFVAAAYVRHDFSRKWSAGGSLSGDWSNGGREIGARLDLAYHF</sequence>
<dbReference type="CDD" id="cd04848">
    <property type="entry name" value="Peptidases_S8_Autotransporter_serine_protease_like"/>
    <property type="match status" value="1"/>
</dbReference>
<dbReference type="Proteomes" id="UP000443070">
    <property type="component" value="Unassembled WGS sequence"/>
</dbReference>
<gene>
    <name evidence="9" type="ORF">GMD11_10195</name>
    <name evidence="10" type="ORF">GMD18_10185</name>
</gene>
<keyword evidence="2 6" id="KW-0645">Protease</keyword>
<evidence type="ECO:0000259" key="8">
    <source>
        <dbReference type="PROSITE" id="PS51208"/>
    </source>
</evidence>
<dbReference type="Pfam" id="PF03797">
    <property type="entry name" value="Autotransporter"/>
    <property type="match status" value="1"/>
</dbReference>
<dbReference type="InterPro" id="IPR036852">
    <property type="entry name" value="Peptidase_S8/S53_dom_sf"/>
</dbReference>
<evidence type="ECO:0000256" key="1">
    <source>
        <dbReference type="ARBA" id="ARBA00011073"/>
    </source>
</evidence>
<evidence type="ECO:0000256" key="2">
    <source>
        <dbReference type="ARBA" id="ARBA00022670"/>
    </source>
</evidence>
<dbReference type="PROSITE" id="PS51208">
    <property type="entry name" value="AUTOTRANSPORTER"/>
    <property type="match status" value="1"/>
</dbReference>
<dbReference type="Pfam" id="PF12951">
    <property type="entry name" value="PATR"/>
    <property type="match status" value="1"/>
</dbReference>
<dbReference type="RefSeq" id="WP_155164254.1">
    <property type="nucleotide sequence ID" value="NZ_WNBG01000011.1"/>
</dbReference>
<feature type="active site" description="Charge relay system" evidence="6">
    <location>
        <position position="313"/>
    </location>
</feature>
<dbReference type="AlphaFoldDB" id="A0A7X2XHJ0"/>
<comment type="similarity">
    <text evidence="1 6">Belongs to the peptidase S8 family.</text>
</comment>
<dbReference type="PROSITE" id="PS51892">
    <property type="entry name" value="SUBTILASE"/>
    <property type="match status" value="1"/>
</dbReference>
<dbReference type="Pfam" id="PF00082">
    <property type="entry name" value="Peptidase_S8"/>
    <property type="match status" value="1"/>
</dbReference>
<dbReference type="PANTHER" id="PTHR43399">
    <property type="entry name" value="SUBTILISIN-RELATED"/>
    <property type="match status" value="1"/>
</dbReference>
<evidence type="ECO:0000256" key="3">
    <source>
        <dbReference type="ARBA" id="ARBA00022729"/>
    </source>
</evidence>
<dbReference type="InterPro" id="IPR015500">
    <property type="entry name" value="Peptidase_S8_subtilisin-rel"/>
</dbReference>
<dbReference type="PRINTS" id="PR00723">
    <property type="entry name" value="SUBTILISIN"/>
</dbReference>
<feature type="signal peptide" evidence="7">
    <location>
        <begin position="1"/>
        <end position="22"/>
    </location>
</feature>
<feature type="chain" id="PRO_5038471849" evidence="7">
    <location>
        <begin position="23"/>
        <end position="1064"/>
    </location>
</feature>
<dbReference type="PROSITE" id="PS00138">
    <property type="entry name" value="SUBTILASE_SER"/>
    <property type="match status" value="1"/>
</dbReference>
<dbReference type="SMART" id="SM00869">
    <property type="entry name" value="Autotransporter"/>
    <property type="match status" value="1"/>
</dbReference>
<dbReference type="PROSITE" id="PS00137">
    <property type="entry name" value="SUBTILASE_HIS"/>
    <property type="match status" value="1"/>
</dbReference>
<dbReference type="EMBL" id="WNBW01000011">
    <property type="protein sequence ID" value="MTU04763.1"/>
    <property type="molecule type" value="Genomic_DNA"/>
</dbReference>
<keyword evidence="5 6" id="KW-0720">Serine protease</keyword>
<dbReference type="Gene3D" id="2.40.128.130">
    <property type="entry name" value="Autotransporter beta-domain"/>
    <property type="match status" value="1"/>
</dbReference>
<dbReference type="GO" id="GO:0006508">
    <property type="term" value="P:proteolysis"/>
    <property type="evidence" value="ECO:0007669"/>
    <property type="project" value="UniProtKB-KW"/>
</dbReference>
<proteinExistence type="inferred from homology"/>
<evidence type="ECO:0000313" key="10">
    <source>
        <dbReference type="EMBL" id="MTU04763.1"/>
    </source>
</evidence>
<evidence type="ECO:0000313" key="12">
    <source>
        <dbReference type="Proteomes" id="UP000484547"/>
    </source>
</evidence>
<dbReference type="NCBIfam" id="TIGR02601">
    <property type="entry name" value="autotrns_rpt"/>
    <property type="match status" value="1"/>
</dbReference>
<feature type="active site" description="Charge relay system" evidence="6">
    <location>
        <position position="65"/>
    </location>
</feature>
<keyword evidence="11" id="KW-1185">Reference proteome</keyword>
<dbReference type="Gene3D" id="3.40.50.200">
    <property type="entry name" value="Peptidase S8/S53 domain"/>
    <property type="match status" value="1"/>
</dbReference>
<evidence type="ECO:0000256" key="5">
    <source>
        <dbReference type="ARBA" id="ARBA00022825"/>
    </source>
</evidence>
<keyword evidence="3 7" id="KW-0732">Signal</keyword>
<reference evidence="11 12" key="1">
    <citation type="journal article" date="2019" name="Nat. Med.">
        <title>A library of human gut bacterial isolates paired with longitudinal multiomics data enables mechanistic microbiome research.</title>
        <authorList>
            <person name="Poyet M."/>
            <person name="Groussin M."/>
            <person name="Gibbons S.M."/>
            <person name="Avila-Pacheco J."/>
            <person name="Jiang X."/>
            <person name="Kearney S.M."/>
            <person name="Perrotta A.R."/>
            <person name="Berdy B."/>
            <person name="Zhao S."/>
            <person name="Lieberman T.D."/>
            <person name="Swanson P.K."/>
            <person name="Smith M."/>
            <person name="Roesemann S."/>
            <person name="Alexander J.E."/>
            <person name="Rich S.A."/>
            <person name="Livny J."/>
            <person name="Vlamakis H."/>
            <person name="Clish C."/>
            <person name="Bullock K."/>
            <person name="Deik A."/>
            <person name="Scott J."/>
            <person name="Pierce K.A."/>
            <person name="Xavier R.J."/>
            <person name="Alm E.J."/>
        </authorList>
    </citation>
    <scope>NUCLEOTIDE SEQUENCE [LARGE SCALE GENOMIC DNA]</scope>
    <source>
        <strain evidence="9 12">BIOML-A13</strain>
        <strain evidence="10 11">BIOML-A3</strain>
    </source>
</reference>
<dbReference type="InterPro" id="IPR011050">
    <property type="entry name" value="Pectin_lyase_fold/virulence"/>
</dbReference>
<dbReference type="InterPro" id="IPR034061">
    <property type="entry name" value="Peptidases_S8_Autotransporter"/>
</dbReference>